<accession>A0A9D4DDZ8</accession>
<comment type="caution">
    <text evidence="1">The sequence shown here is derived from an EMBL/GenBank/DDBJ whole genome shotgun (WGS) entry which is preliminary data.</text>
</comment>
<reference evidence="1" key="1">
    <citation type="journal article" date="2019" name="bioRxiv">
        <title>The Genome of the Zebra Mussel, Dreissena polymorpha: A Resource for Invasive Species Research.</title>
        <authorList>
            <person name="McCartney M.A."/>
            <person name="Auch B."/>
            <person name="Kono T."/>
            <person name="Mallez S."/>
            <person name="Zhang Y."/>
            <person name="Obille A."/>
            <person name="Becker A."/>
            <person name="Abrahante J.E."/>
            <person name="Garbe J."/>
            <person name="Badalamenti J.P."/>
            <person name="Herman A."/>
            <person name="Mangelson H."/>
            <person name="Liachko I."/>
            <person name="Sullivan S."/>
            <person name="Sone E.D."/>
            <person name="Koren S."/>
            <person name="Silverstein K.A.T."/>
            <person name="Beckman K.B."/>
            <person name="Gohl D.M."/>
        </authorList>
    </citation>
    <scope>NUCLEOTIDE SEQUENCE</scope>
    <source>
        <strain evidence="1">Duluth1</strain>
        <tissue evidence="1">Whole animal</tissue>
    </source>
</reference>
<dbReference type="Proteomes" id="UP000828390">
    <property type="component" value="Unassembled WGS sequence"/>
</dbReference>
<gene>
    <name evidence="1" type="ORF">DPMN_181191</name>
</gene>
<keyword evidence="2" id="KW-1185">Reference proteome</keyword>
<evidence type="ECO:0000313" key="2">
    <source>
        <dbReference type="Proteomes" id="UP000828390"/>
    </source>
</evidence>
<reference evidence="1" key="2">
    <citation type="submission" date="2020-11" db="EMBL/GenBank/DDBJ databases">
        <authorList>
            <person name="McCartney M.A."/>
            <person name="Auch B."/>
            <person name="Kono T."/>
            <person name="Mallez S."/>
            <person name="Becker A."/>
            <person name="Gohl D.M."/>
            <person name="Silverstein K.A.T."/>
            <person name="Koren S."/>
            <person name="Bechman K.B."/>
            <person name="Herman A."/>
            <person name="Abrahante J.E."/>
            <person name="Garbe J."/>
        </authorList>
    </citation>
    <scope>NUCLEOTIDE SEQUENCE</scope>
    <source>
        <strain evidence="1">Duluth1</strain>
        <tissue evidence="1">Whole animal</tissue>
    </source>
</reference>
<protein>
    <submittedName>
        <fullName evidence="1">Uncharacterized protein</fullName>
    </submittedName>
</protein>
<name>A0A9D4DDZ8_DREPO</name>
<dbReference type="EMBL" id="JAIWYP010000010">
    <property type="protein sequence ID" value="KAH3746775.1"/>
    <property type="molecule type" value="Genomic_DNA"/>
</dbReference>
<evidence type="ECO:0000313" key="1">
    <source>
        <dbReference type="EMBL" id="KAH3746775.1"/>
    </source>
</evidence>
<proteinExistence type="predicted"/>
<sequence>MRQHRIIDATFDGATRKTLIPMKQTLRHPVSTSENVAPKLLEFRENQNFYYDQHAKSNHQTGDAV</sequence>
<organism evidence="1 2">
    <name type="scientific">Dreissena polymorpha</name>
    <name type="common">Zebra mussel</name>
    <name type="synonym">Mytilus polymorpha</name>
    <dbReference type="NCBI Taxonomy" id="45954"/>
    <lineage>
        <taxon>Eukaryota</taxon>
        <taxon>Metazoa</taxon>
        <taxon>Spiralia</taxon>
        <taxon>Lophotrochozoa</taxon>
        <taxon>Mollusca</taxon>
        <taxon>Bivalvia</taxon>
        <taxon>Autobranchia</taxon>
        <taxon>Heteroconchia</taxon>
        <taxon>Euheterodonta</taxon>
        <taxon>Imparidentia</taxon>
        <taxon>Neoheterodontei</taxon>
        <taxon>Myida</taxon>
        <taxon>Dreissenoidea</taxon>
        <taxon>Dreissenidae</taxon>
        <taxon>Dreissena</taxon>
    </lineage>
</organism>
<dbReference type="AlphaFoldDB" id="A0A9D4DDZ8"/>